<reference evidence="3 4" key="1">
    <citation type="submission" date="2015-09" db="EMBL/GenBank/DDBJ databases">
        <title>Draft genome sequence of Alicyclobacillus ferrooxydans DSM 22381.</title>
        <authorList>
            <person name="Hemp J."/>
        </authorList>
    </citation>
    <scope>NUCLEOTIDE SEQUENCE [LARGE SCALE GENOMIC DNA]</scope>
    <source>
        <strain evidence="3 4">TC-34</strain>
    </source>
</reference>
<dbReference type="STRING" id="471514.AN477_21200"/>
<evidence type="ECO:0000256" key="2">
    <source>
        <dbReference type="SAM" id="Phobius"/>
    </source>
</evidence>
<protein>
    <submittedName>
        <fullName evidence="3">Uncharacterized protein</fullName>
    </submittedName>
</protein>
<feature type="region of interest" description="Disordered" evidence="1">
    <location>
        <begin position="79"/>
        <end position="101"/>
    </location>
</feature>
<keyword evidence="2" id="KW-0472">Membrane</keyword>
<dbReference type="Proteomes" id="UP000050482">
    <property type="component" value="Unassembled WGS sequence"/>
</dbReference>
<dbReference type="PATRIC" id="fig|471514.4.peg.1740"/>
<dbReference type="OrthoDB" id="2373247at2"/>
<evidence type="ECO:0000256" key="1">
    <source>
        <dbReference type="SAM" id="MobiDB-lite"/>
    </source>
</evidence>
<feature type="transmembrane region" description="Helical" evidence="2">
    <location>
        <begin position="113"/>
        <end position="138"/>
    </location>
</feature>
<keyword evidence="2" id="KW-0812">Transmembrane</keyword>
<comment type="caution">
    <text evidence="3">The sequence shown here is derived from an EMBL/GenBank/DDBJ whole genome shotgun (WGS) entry which is preliminary data.</text>
</comment>
<evidence type="ECO:0000313" key="3">
    <source>
        <dbReference type="EMBL" id="KPV40822.1"/>
    </source>
</evidence>
<name>A0A0P9EQQ3_9BACL</name>
<gene>
    <name evidence="3" type="ORF">AN477_21200</name>
</gene>
<dbReference type="AlphaFoldDB" id="A0A0P9EQQ3"/>
<dbReference type="RefSeq" id="WP_054971180.1">
    <property type="nucleotide sequence ID" value="NZ_LJCO01000096.1"/>
</dbReference>
<proteinExistence type="predicted"/>
<feature type="compositionally biased region" description="Basic and acidic residues" evidence="1">
    <location>
        <begin position="87"/>
        <end position="96"/>
    </location>
</feature>
<keyword evidence="2" id="KW-1133">Transmembrane helix</keyword>
<organism evidence="3 4">
    <name type="scientific">Alicyclobacillus ferrooxydans</name>
    <dbReference type="NCBI Taxonomy" id="471514"/>
    <lineage>
        <taxon>Bacteria</taxon>
        <taxon>Bacillati</taxon>
        <taxon>Bacillota</taxon>
        <taxon>Bacilli</taxon>
        <taxon>Bacillales</taxon>
        <taxon>Alicyclobacillaceae</taxon>
        <taxon>Alicyclobacillus</taxon>
    </lineage>
</organism>
<evidence type="ECO:0000313" key="4">
    <source>
        <dbReference type="Proteomes" id="UP000050482"/>
    </source>
</evidence>
<dbReference type="EMBL" id="LJCO01000096">
    <property type="protein sequence ID" value="KPV40822.1"/>
    <property type="molecule type" value="Genomic_DNA"/>
</dbReference>
<keyword evidence="4" id="KW-1185">Reference proteome</keyword>
<feature type="transmembrane region" description="Helical" evidence="2">
    <location>
        <begin position="225"/>
        <end position="250"/>
    </location>
</feature>
<sequence length="266" mass="30529">MPEERKTFTEWEASYGIALLHVEKEDLLTTDGLPLMMTGTEFEQRVVGYLERRREHDTAGEFRRTDEVSATAEAMYSDIGPATSENRSSDRRRNENNRMNNHRIEKHRIPMRYMAWLLVLATFPTLITLLVSGFVRLFSRFIRIRWQISAAVLFADLIVLLIRPVGALLAGPGYTWYQVLNFAYTFSTRGWVIAQHVLLNRSLNFIGGNHPLFWSVSAGGSPLPLYFVLGEAVVSSLFWATTLVFTKALYWDLREVRQMSSQAAEE</sequence>
<accession>A0A0P9EQQ3</accession>
<feature type="transmembrane region" description="Helical" evidence="2">
    <location>
        <begin position="144"/>
        <end position="162"/>
    </location>
</feature>